<evidence type="ECO:0000313" key="1">
    <source>
        <dbReference type="EMBL" id="MDR6784611.1"/>
    </source>
</evidence>
<name>A0ACC6KZF7_9SPHI</name>
<organism evidence="1 2">
    <name type="scientific">Pedobacter africanus</name>
    <dbReference type="NCBI Taxonomy" id="151894"/>
    <lineage>
        <taxon>Bacteria</taxon>
        <taxon>Pseudomonadati</taxon>
        <taxon>Bacteroidota</taxon>
        <taxon>Sphingobacteriia</taxon>
        <taxon>Sphingobacteriales</taxon>
        <taxon>Sphingobacteriaceae</taxon>
        <taxon>Pedobacter</taxon>
    </lineage>
</organism>
<proteinExistence type="predicted"/>
<sequence>MEYQITSEKHYHETMIVIYDLMNKGEANLTDSEIEKLRSLTVATEKFEDEVLGLKPAKQPESIPQALELIMFEKKISQAKLADELGIGKPKLSQILTGKRKPDVFFIKAIYNKLKIDPKFILDHI</sequence>
<protein>
    <submittedName>
        <fullName evidence="1">Antitoxin component HigA of HigAB toxin-antitoxin module</fullName>
    </submittedName>
</protein>
<gene>
    <name evidence="1" type="ORF">J2X78_003185</name>
</gene>
<evidence type="ECO:0000313" key="2">
    <source>
        <dbReference type="Proteomes" id="UP001246858"/>
    </source>
</evidence>
<dbReference type="Proteomes" id="UP001246858">
    <property type="component" value="Unassembled WGS sequence"/>
</dbReference>
<reference evidence="1" key="1">
    <citation type="submission" date="2023-07" db="EMBL/GenBank/DDBJ databases">
        <title>Sorghum-associated microbial communities from plants grown in Nebraska, USA.</title>
        <authorList>
            <person name="Schachtman D."/>
        </authorList>
    </citation>
    <scope>NUCLEOTIDE SEQUENCE</scope>
    <source>
        <strain evidence="1">2697</strain>
    </source>
</reference>
<dbReference type="EMBL" id="JAVDTF010000003">
    <property type="protein sequence ID" value="MDR6784611.1"/>
    <property type="molecule type" value="Genomic_DNA"/>
</dbReference>
<comment type="caution">
    <text evidence="1">The sequence shown here is derived from an EMBL/GenBank/DDBJ whole genome shotgun (WGS) entry which is preliminary data.</text>
</comment>
<accession>A0ACC6KZF7</accession>
<keyword evidence="2" id="KW-1185">Reference proteome</keyword>